<keyword evidence="5 8" id="KW-0442">Lipid degradation</keyword>
<dbReference type="Pfam" id="PF01735">
    <property type="entry name" value="PLA2_B"/>
    <property type="match status" value="1"/>
</dbReference>
<dbReference type="GO" id="GO:0004622">
    <property type="term" value="F:phosphatidylcholine lysophospholipase activity"/>
    <property type="evidence" value="ECO:0007669"/>
    <property type="project" value="UniProtKB-EC"/>
</dbReference>
<keyword evidence="7" id="KW-0325">Glycoprotein</keyword>
<feature type="domain" description="PLA2c" evidence="10">
    <location>
        <begin position="34"/>
        <end position="642"/>
    </location>
</feature>
<dbReference type="SUPFAM" id="SSF52151">
    <property type="entry name" value="FabD/lysophospholipase-like"/>
    <property type="match status" value="1"/>
</dbReference>
<dbReference type="OrthoDB" id="4084751at2759"/>
<organism evidence="11">
    <name type="scientific">Psilocybe cubensis</name>
    <name type="common">Psychedelic mushroom</name>
    <name type="synonym">Stropharia cubensis</name>
    <dbReference type="NCBI Taxonomy" id="181762"/>
    <lineage>
        <taxon>Eukaryota</taxon>
        <taxon>Fungi</taxon>
        <taxon>Dikarya</taxon>
        <taxon>Basidiomycota</taxon>
        <taxon>Agaricomycotina</taxon>
        <taxon>Agaricomycetes</taxon>
        <taxon>Agaricomycetidae</taxon>
        <taxon>Agaricales</taxon>
        <taxon>Agaricineae</taxon>
        <taxon>Strophariaceae</taxon>
        <taxon>Psilocybe</taxon>
    </lineage>
</organism>
<dbReference type="EMBL" id="JAFIQS010000008">
    <property type="protein sequence ID" value="KAG5166131.1"/>
    <property type="molecule type" value="Genomic_DNA"/>
</dbReference>
<evidence type="ECO:0000259" key="10">
    <source>
        <dbReference type="PROSITE" id="PS51210"/>
    </source>
</evidence>
<dbReference type="PROSITE" id="PS51210">
    <property type="entry name" value="PLA2C"/>
    <property type="match status" value="1"/>
</dbReference>
<dbReference type="GO" id="GO:0046475">
    <property type="term" value="P:glycerophospholipid catabolic process"/>
    <property type="evidence" value="ECO:0007669"/>
    <property type="project" value="TreeGrafter"/>
</dbReference>
<dbReference type="Gene3D" id="3.40.1090.10">
    <property type="entry name" value="Cytosolic phospholipase A2 catalytic domain"/>
    <property type="match status" value="1"/>
</dbReference>
<evidence type="ECO:0000256" key="8">
    <source>
        <dbReference type="PROSITE-ProRule" id="PRU00555"/>
    </source>
</evidence>
<proteinExistence type="inferred from homology"/>
<gene>
    <name evidence="11" type="ORF">JR316_008205</name>
</gene>
<keyword evidence="3 9" id="KW-0732">Signal</keyword>
<dbReference type="GO" id="GO:0004623">
    <property type="term" value="F:phospholipase A2 activity"/>
    <property type="evidence" value="ECO:0007669"/>
    <property type="project" value="TreeGrafter"/>
</dbReference>
<evidence type="ECO:0000256" key="6">
    <source>
        <dbReference type="ARBA" id="ARBA00023098"/>
    </source>
</evidence>
<keyword evidence="4 8" id="KW-0378">Hydrolase</keyword>
<dbReference type="PANTHER" id="PTHR10728">
    <property type="entry name" value="CYTOSOLIC PHOSPHOLIPASE A2"/>
    <property type="match status" value="1"/>
</dbReference>
<comment type="catalytic activity">
    <reaction evidence="9">
        <text>a 1-acyl-sn-glycero-3-phosphocholine + H2O = sn-glycerol 3-phosphocholine + a fatty acid + H(+)</text>
        <dbReference type="Rhea" id="RHEA:15177"/>
        <dbReference type="ChEBI" id="CHEBI:15377"/>
        <dbReference type="ChEBI" id="CHEBI:15378"/>
        <dbReference type="ChEBI" id="CHEBI:16870"/>
        <dbReference type="ChEBI" id="CHEBI:28868"/>
        <dbReference type="ChEBI" id="CHEBI:58168"/>
        <dbReference type="EC" id="3.1.1.5"/>
    </reaction>
</comment>
<comment type="similarity">
    <text evidence="1 9">Belongs to the lysophospholipase family.</text>
</comment>
<dbReference type="AlphaFoldDB" id="A0A8H8CHY2"/>
<evidence type="ECO:0000256" key="9">
    <source>
        <dbReference type="RuleBase" id="RU362103"/>
    </source>
</evidence>
<protein>
    <recommendedName>
        <fullName evidence="2 9">Lysophospholipase</fullName>
        <ecNumber evidence="2 9">3.1.1.5</ecNumber>
    </recommendedName>
</protein>
<accession>A0A8H8CHY2</accession>
<evidence type="ECO:0000256" key="7">
    <source>
        <dbReference type="ARBA" id="ARBA00023180"/>
    </source>
</evidence>
<evidence type="ECO:0000256" key="5">
    <source>
        <dbReference type="ARBA" id="ARBA00022963"/>
    </source>
</evidence>
<name>A0A8H8CHY2_PSICU</name>
<feature type="signal peptide" evidence="9">
    <location>
        <begin position="1"/>
        <end position="26"/>
    </location>
</feature>
<dbReference type="InterPro" id="IPR002642">
    <property type="entry name" value="LysoPLipase_cat_dom"/>
</dbReference>
<dbReference type="EC" id="3.1.1.5" evidence="2 9"/>
<reference evidence="11" key="1">
    <citation type="submission" date="2021-02" db="EMBL/GenBank/DDBJ databases">
        <title>Psilocybe cubensis genome.</title>
        <authorList>
            <person name="Mckernan K.J."/>
            <person name="Crawford S."/>
            <person name="Trippe A."/>
            <person name="Kane L.T."/>
            <person name="Mclaughlin S."/>
        </authorList>
    </citation>
    <scope>NUCLEOTIDE SEQUENCE [LARGE SCALE GENOMIC DNA]</scope>
    <source>
        <strain evidence="11">MGC-MH-2018</strain>
    </source>
</reference>
<evidence type="ECO:0000256" key="1">
    <source>
        <dbReference type="ARBA" id="ARBA00008780"/>
    </source>
</evidence>
<dbReference type="GO" id="GO:0005829">
    <property type="term" value="C:cytosol"/>
    <property type="evidence" value="ECO:0007669"/>
    <property type="project" value="TreeGrafter"/>
</dbReference>
<dbReference type="PANTHER" id="PTHR10728:SF33">
    <property type="entry name" value="LYSOPHOSPHOLIPASE 1-RELATED"/>
    <property type="match status" value="1"/>
</dbReference>
<evidence type="ECO:0000313" key="11">
    <source>
        <dbReference type="EMBL" id="KAG5166131.1"/>
    </source>
</evidence>
<dbReference type="SMART" id="SM00022">
    <property type="entry name" value="PLAc"/>
    <property type="match status" value="1"/>
</dbReference>
<keyword evidence="6 8" id="KW-0443">Lipid metabolism</keyword>
<evidence type="ECO:0000256" key="4">
    <source>
        <dbReference type="ARBA" id="ARBA00022801"/>
    </source>
</evidence>
<feature type="chain" id="PRO_5034675410" description="Lysophospholipase" evidence="9">
    <location>
        <begin position="27"/>
        <end position="642"/>
    </location>
</feature>
<comment type="caution">
    <text evidence="11">The sequence shown here is derived from an EMBL/GenBank/DDBJ whole genome shotgun (WGS) entry which is preliminary data.</text>
</comment>
<evidence type="ECO:0000256" key="2">
    <source>
        <dbReference type="ARBA" id="ARBA00013274"/>
    </source>
</evidence>
<sequence>MARSQITRCTTLLFLSLLCLFPVAFAQTGPSKIACPQNLVRSAGPAAAHVLSAEERSYISGRMQSVLPDAWRTYLASVRAVLPPGTKLPSYVSEILDPKQPKQPFIPTHPADLPKLGIALSGGGLRAAYFAAGVLTAIDGRNTTHPTGSNGLLQAATYLAGLSGGGWFTTALVQASLPTIPELVFPPNAPAPNTHFGGFLSDLDIITPGADDAQNNAYFQAVLSELAPKVAAGLPVTMADAWTRMIARHFVNGTTAETILNPGLHGDGITFSGLQNLPSFNAHTQPFPIILWNAIPPALIDNPNDPQQLADIVPGNTVPVGSEIWEVNMFETGSWDPTLASFIPTRLLGSTPAFGAGRSKTDAQCFVGVDQAAYVAGISSNVFNGFNTTTNLLPFTLIGTLINAINATFPSPLSVRLDSAALPNPFKGVNARTYPSSSESFLSLIDGGSNGEVLPLQPLIMRSRGVDVIYAVDAPADLPTSYANGSDIVNTAARAKRFSSERLYPFPRVPASPQTFVDRGLTLRPTIFGCLPEDERIGAPIVVYIANGGASAEKRAKGEPGVTGVPTGQTAYSNELAQAFMDESFDIATQGLGLNSTSITAGQQWSTCLACAVVDRARARRGDKREGVCVECFNNYCWDGRE</sequence>
<dbReference type="InterPro" id="IPR016035">
    <property type="entry name" value="Acyl_Trfase/lysoPLipase"/>
</dbReference>
<evidence type="ECO:0000256" key="3">
    <source>
        <dbReference type="ARBA" id="ARBA00022729"/>
    </source>
</evidence>